<evidence type="ECO:0000256" key="1">
    <source>
        <dbReference type="SAM" id="Phobius"/>
    </source>
</evidence>
<dbReference type="RefSeq" id="WP_145100766.1">
    <property type="nucleotide sequence ID" value="NZ_CP036348.1"/>
</dbReference>
<dbReference type="KEGG" id="rcf:Poly24_45960"/>
<evidence type="ECO:0000313" key="3">
    <source>
        <dbReference type="Proteomes" id="UP000315082"/>
    </source>
</evidence>
<feature type="transmembrane region" description="Helical" evidence="1">
    <location>
        <begin position="72"/>
        <end position="88"/>
    </location>
</feature>
<name>A0A518JZ93_9BACT</name>
<sequence length="109" mass="12281">MSDSEEYIPLSERLQQDVWHDNFVPKYSALASAKPSKLVLIGVWLIFAPMALLSLIPPVLWILSGATDEERAIVLILVFMLASVILYAQTKRYRIAKLHPDTEDEDTGP</sequence>
<dbReference type="Proteomes" id="UP000315082">
    <property type="component" value="Chromosome"/>
</dbReference>
<dbReference type="OrthoDB" id="277062at2"/>
<keyword evidence="1" id="KW-0812">Transmembrane</keyword>
<organism evidence="2 3">
    <name type="scientific">Rosistilla carotiformis</name>
    <dbReference type="NCBI Taxonomy" id="2528017"/>
    <lineage>
        <taxon>Bacteria</taxon>
        <taxon>Pseudomonadati</taxon>
        <taxon>Planctomycetota</taxon>
        <taxon>Planctomycetia</taxon>
        <taxon>Pirellulales</taxon>
        <taxon>Pirellulaceae</taxon>
        <taxon>Rosistilla</taxon>
    </lineage>
</organism>
<proteinExistence type="predicted"/>
<dbReference type="AlphaFoldDB" id="A0A518JZ93"/>
<dbReference type="EMBL" id="CP036348">
    <property type="protein sequence ID" value="QDV70863.1"/>
    <property type="molecule type" value="Genomic_DNA"/>
</dbReference>
<keyword evidence="1" id="KW-1133">Transmembrane helix</keyword>
<keyword evidence="1" id="KW-0472">Membrane</keyword>
<gene>
    <name evidence="2" type="ORF">Poly24_45960</name>
</gene>
<evidence type="ECO:0000313" key="2">
    <source>
        <dbReference type="EMBL" id="QDV70863.1"/>
    </source>
</evidence>
<protein>
    <submittedName>
        <fullName evidence="2">Uncharacterized protein</fullName>
    </submittedName>
</protein>
<reference evidence="2 3" key="1">
    <citation type="submission" date="2019-02" db="EMBL/GenBank/DDBJ databases">
        <title>Deep-cultivation of Planctomycetes and their phenomic and genomic characterization uncovers novel biology.</title>
        <authorList>
            <person name="Wiegand S."/>
            <person name="Jogler M."/>
            <person name="Boedeker C."/>
            <person name="Pinto D."/>
            <person name="Vollmers J."/>
            <person name="Rivas-Marin E."/>
            <person name="Kohn T."/>
            <person name="Peeters S.H."/>
            <person name="Heuer A."/>
            <person name="Rast P."/>
            <person name="Oberbeckmann S."/>
            <person name="Bunk B."/>
            <person name="Jeske O."/>
            <person name="Meyerdierks A."/>
            <person name="Storesund J.E."/>
            <person name="Kallscheuer N."/>
            <person name="Luecker S."/>
            <person name="Lage O.M."/>
            <person name="Pohl T."/>
            <person name="Merkel B.J."/>
            <person name="Hornburger P."/>
            <person name="Mueller R.-W."/>
            <person name="Bruemmer F."/>
            <person name="Labrenz M."/>
            <person name="Spormann A.M."/>
            <person name="Op den Camp H."/>
            <person name="Overmann J."/>
            <person name="Amann R."/>
            <person name="Jetten M.S.M."/>
            <person name="Mascher T."/>
            <person name="Medema M.H."/>
            <person name="Devos D.P."/>
            <person name="Kaster A.-K."/>
            <person name="Ovreas L."/>
            <person name="Rohde M."/>
            <person name="Galperin M.Y."/>
            <person name="Jogler C."/>
        </authorList>
    </citation>
    <scope>NUCLEOTIDE SEQUENCE [LARGE SCALE GENOMIC DNA]</scope>
    <source>
        <strain evidence="2 3">Poly24</strain>
    </source>
</reference>
<keyword evidence="3" id="KW-1185">Reference proteome</keyword>
<accession>A0A518JZ93</accession>
<feature type="transmembrane region" description="Helical" evidence="1">
    <location>
        <begin position="38"/>
        <end position="60"/>
    </location>
</feature>